<evidence type="ECO:0000313" key="9">
    <source>
        <dbReference type="EMBL" id="UQK59811.1"/>
    </source>
</evidence>
<organism evidence="9 10">
    <name type="scientific">Fenollaria massiliensis</name>
    <dbReference type="NCBI Taxonomy" id="938288"/>
    <lineage>
        <taxon>Bacteria</taxon>
        <taxon>Bacillati</taxon>
        <taxon>Bacillota</taxon>
        <taxon>Clostridia</taxon>
        <taxon>Eubacteriales</taxon>
        <taxon>Fenollaria</taxon>
    </lineage>
</organism>
<feature type="coiled-coil region" evidence="6">
    <location>
        <begin position="457"/>
        <end position="523"/>
    </location>
</feature>
<reference evidence="9" key="1">
    <citation type="submission" date="2022-04" db="EMBL/GenBank/DDBJ databases">
        <title>Complete genome sequences of Ezakiella coagulans and Fenollaria massiliensis.</title>
        <authorList>
            <person name="France M.T."/>
            <person name="Clifford J."/>
            <person name="Narina S."/>
            <person name="Rutt L."/>
            <person name="Ravel J."/>
        </authorList>
    </citation>
    <scope>NUCLEOTIDE SEQUENCE</scope>
    <source>
        <strain evidence="9">C0061C2</strain>
    </source>
</reference>
<feature type="transmembrane region" description="Helical" evidence="7">
    <location>
        <begin position="548"/>
        <end position="569"/>
    </location>
</feature>
<dbReference type="RefSeq" id="WP_249243155.1">
    <property type="nucleotide sequence ID" value="NZ_CP096649.1"/>
</dbReference>
<dbReference type="Gene3D" id="1.10.287.1490">
    <property type="match status" value="1"/>
</dbReference>
<accession>A0A9E7DKY0</accession>
<feature type="transmembrane region" description="Helical" evidence="7">
    <location>
        <begin position="1041"/>
        <end position="1062"/>
    </location>
</feature>
<feature type="transmembrane region" description="Helical" evidence="7">
    <location>
        <begin position="947"/>
        <end position="969"/>
    </location>
</feature>
<keyword evidence="5 7" id="KW-0472">Membrane</keyword>
<feature type="domain" description="ABC3 transporter permease C-terminal" evidence="8">
    <location>
        <begin position="953"/>
        <end position="1066"/>
    </location>
</feature>
<sequence length="1079" mass="123925">MKKKALWKDIFREIKNSTGRFISIVLLITLGVFVYTGLKSVGPLMRKTADTFIDESNLADVYLNSQFSLEDKDKDIIKSEADIKDIEYVYSEDVLEKGSESIINLESLPERISMPKLIEGRMPENNEEIVVDAYPIKNAFNIGDTIEFDSKKSKFDFESKKILKNYKFKVVGKVVSAENMSTVMKGTSKKGLGDYDSFAYVLKSAFNDTDESKARIILNGLDGLKTTDREYKDIVSKNRRSLISAFNERSIEKFESIKADIKKEIDDADEKIVDAEKKLTDAKKELDDAKVKLADAKKSYNDGKKKYNDSISEAEKTLSDNKKTLDESKETLDKNKADLDDAKIKLDELKSKLDELKETYESSMAEYTAKKEEMDKALEAMSGLPQSSIPADKAEEFKKGKEELEKAKAQLDELKETIDKLEITYIQNKAKYDEGIIKLNEGYDKYNDGLEKYNTGLKEFEDKKLSGLKELNDAKKKISDGQKEYDDGVEKYDSEKIKADKKIKDAKNDLDEAKRVLKNMKRPTFNIIDRENIEGLQLFYDSGHRMDILALVFPAFFFLIASIVALTALMRMAEERRTQIGTFKALGYNNFDIYKKYLFYGFVATTIGVIIGIALGQNILTKMVFRTYSASFTLKKPIPYFNIKFPLISVFISYFSIVVPVSIVLSKYLKQNSSELMRPKAPKAGSKIFLEKIPFFWKRLSFLYKVTFRNTFRYKSRMFMTLLGVAGCMSLLFFGFAIQGAVAQVIDRQYGRVFNYDLIVNYDKDFSKHQLKEYTNFIDGNEDIKDRMTLRTENLVADTVDMPDQNVVVMVIEDEKKFENYVHLLNKNKKIDLPKEGIVINRKLLDSVHKEPGDDIELRDAYNKYYSMKVIDTNENYLGHYAYMSKDYYEKIFNKKYKDNSDIIKLSSDSKEAKDTFIKELNRIDSVMYVFDVSKTISVANDWLSNLNYVIILIILTSATLAFVVLYNLNNVNISERIREVATLRVLGFYPRELTSYIYRETILLSTLGILLGYAGGIGLTHLILKYITPSNIQLVSNIQWYNYIVSAVLTYLFIFMVMIIVHKKLKGTDMVGALKAYE</sequence>
<comment type="subcellular location">
    <subcellularLocation>
        <location evidence="1">Cell membrane</location>
        <topology evidence="1">Multi-pass membrane protein</topology>
    </subcellularLocation>
</comment>
<feature type="transmembrane region" description="Helical" evidence="7">
    <location>
        <begin position="597"/>
        <end position="620"/>
    </location>
</feature>
<dbReference type="PANTHER" id="PTHR30287:SF1">
    <property type="entry name" value="INNER MEMBRANE PROTEIN"/>
    <property type="match status" value="1"/>
</dbReference>
<keyword evidence="4 7" id="KW-1133">Transmembrane helix</keyword>
<feature type="transmembrane region" description="Helical" evidence="7">
    <location>
        <begin position="1002"/>
        <end position="1029"/>
    </location>
</feature>
<name>A0A9E7DKY0_9FIRM</name>
<dbReference type="EMBL" id="CP096649">
    <property type="protein sequence ID" value="UQK59811.1"/>
    <property type="molecule type" value="Genomic_DNA"/>
</dbReference>
<dbReference type="InterPro" id="IPR003838">
    <property type="entry name" value="ABC3_permease_C"/>
</dbReference>
<feature type="transmembrane region" description="Helical" evidence="7">
    <location>
        <begin position="640"/>
        <end position="665"/>
    </location>
</feature>
<dbReference type="InterPro" id="IPR038766">
    <property type="entry name" value="Membrane_comp_ABC_pdt"/>
</dbReference>
<evidence type="ECO:0000256" key="3">
    <source>
        <dbReference type="ARBA" id="ARBA00022692"/>
    </source>
</evidence>
<evidence type="ECO:0000256" key="2">
    <source>
        <dbReference type="ARBA" id="ARBA00022475"/>
    </source>
</evidence>
<dbReference type="PANTHER" id="PTHR30287">
    <property type="entry name" value="MEMBRANE COMPONENT OF PREDICTED ABC SUPERFAMILY METABOLITE UPTAKE TRANSPORTER"/>
    <property type="match status" value="1"/>
</dbReference>
<feature type="domain" description="ABC3 transporter permease C-terminal" evidence="8">
    <location>
        <begin position="552"/>
        <end position="667"/>
    </location>
</feature>
<dbReference type="Proteomes" id="UP000831151">
    <property type="component" value="Chromosome"/>
</dbReference>
<keyword evidence="2" id="KW-1003">Cell membrane</keyword>
<evidence type="ECO:0000256" key="6">
    <source>
        <dbReference type="SAM" id="Coils"/>
    </source>
</evidence>
<dbReference type="Pfam" id="PF02687">
    <property type="entry name" value="FtsX"/>
    <property type="match status" value="2"/>
</dbReference>
<evidence type="ECO:0000259" key="8">
    <source>
        <dbReference type="Pfam" id="PF02687"/>
    </source>
</evidence>
<dbReference type="CDD" id="cd06503">
    <property type="entry name" value="ATP-synt_Fo_b"/>
    <property type="match status" value="1"/>
</dbReference>
<feature type="transmembrane region" description="Helical" evidence="7">
    <location>
        <begin position="718"/>
        <end position="738"/>
    </location>
</feature>
<dbReference type="GO" id="GO:0005886">
    <property type="term" value="C:plasma membrane"/>
    <property type="evidence" value="ECO:0007669"/>
    <property type="project" value="UniProtKB-SubCell"/>
</dbReference>
<gene>
    <name evidence="9" type="ORF">M1R53_03965</name>
</gene>
<evidence type="ECO:0000256" key="7">
    <source>
        <dbReference type="SAM" id="Phobius"/>
    </source>
</evidence>
<dbReference type="AlphaFoldDB" id="A0A9E7DKY0"/>
<evidence type="ECO:0000256" key="1">
    <source>
        <dbReference type="ARBA" id="ARBA00004651"/>
    </source>
</evidence>
<evidence type="ECO:0000256" key="5">
    <source>
        <dbReference type="ARBA" id="ARBA00023136"/>
    </source>
</evidence>
<keyword evidence="3 7" id="KW-0812">Transmembrane</keyword>
<keyword evidence="6" id="KW-0175">Coiled coil</keyword>
<evidence type="ECO:0000256" key="4">
    <source>
        <dbReference type="ARBA" id="ARBA00022989"/>
    </source>
</evidence>
<keyword evidence="10" id="KW-1185">Reference proteome</keyword>
<evidence type="ECO:0000313" key="10">
    <source>
        <dbReference type="Proteomes" id="UP000831151"/>
    </source>
</evidence>
<feature type="coiled-coil region" evidence="6">
    <location>
        <begin position="251"/>
        <end position="431"/>
    </location>
</feature>
<dbReference type="KEGG" id="fms:M1R53_03965"/>
<proteinExistence type="predicted"/>
<protein>
    <submittedName>
        <fullName evidence="9">FtsX-like permease family protein</fullName>
    </submittedName>
</protein>
<feature type="transmembrane region" description="Helical" evidence="7">
    <location>
        <begin position="21"/>
        <end position="38"/>
    </location>
</feature>